<dbReference type="InterPro" id="IPR009577">
    <property type="entry name" value="Sm_multidrug_ex"/>
</dbReference>
<feature type="transmembrane region" description="Helical" evidence="1">
    <location>
        <begin position="43"/>
        <end position="61"/>
    </location>
</feature>
<comment type="caution">
    <text evidence="2">The sequence shown here is derived from an EMBL/GenBank/DDBJ whole genome shotgun (WGS) entry which is preliminary data.</text>
</comment>
<name>A0A845QHH0_9FIRM</name>
<evidence type="ECO:0000256" key="1">
    <source>
        <dbReference type="SAM" id="Phobius"/>
    </source>
</evidence>
<dbReference type="AlphaFoldDB" id="A0A845QHH0"/>
<organism evidence="2 3">
    <name type="scientific">Anaerotruncus colihominis</name>
    <dbReference type="NCBI Taxonomy" id="169435"/>
    <lineage>
        <taxon>Bacteria</taxon>
        <taxon>Bacillati</taxon>
        <taxon>Bacillota</taxon>
        <taxon>Clostridia</taxon>
        <taxon>Eubacteriales</taxon>
        <taxon>Oscillospiraceae</taxon>
        <taxon>Anaerotruncus</taxon>
    </lineage>
</organism>
<keyword evidence="1" id="KW-0812">Transmembrane</keyword>
<keyword evidence="1" id="KW-1133">Transmembrane helix</keyword>
<dbReference type="EMBL" id="QXWK01000001">
    <property type="protein sequence ID" value="NBH60117.1"/>
    <property type="molecule type" value="Genomic_DNA"/>
</dbReference>
<proteinExistence type="predicted"/>
<feature type="transmembrane region" description="Helical" evidence="1">
    <location>
        <begin position="98"/>
        <end position="124"/>
    </location>
</feature>
<sequence>MSFWGTHTGNLMMTMLISMVPVLELRGAIPAGVAAGLSVKEALVVSIIGNLLPVPIIILFVRKVFDWMRKKSERLDFLVCRFEEKAKKQSVMIDKYEWFGLVLLVAVPLPGTGAWTGALVAAMLNMRLKRALPAVFIGVVIAGIVVSYITYGASMLI</sequence>
<dbReference type="PANTHER" id="PTHR36007">
    <property type="entry name" value="TRANSPORT PROTEIN-RELATED"/>
    <property type="match status" value="1"/>
</dbReference>
<reference evidence="2 3" key="1">
    <citation type="submission" date="2018-08" db="EMBL/GenBank/DDBJ databases">
        <title>Murine metabolic-syndrome-specific gut microbial biobank.</title>
        <authorList>
            <person name="Liu C."/>
        </authorList>
    </citation>
    <scope>NUCLEOTIDE SEQUENCE [LARGE SCALE GENOMIC DNA]</scope>
    <source>
        <strain evidence="2 3">28</strain>
    </source>
</reference>
<evidence type="ECO:0000313" key="3">
    <source>
        <dbReference type="Proteomes" id="UP000446866"/>
    </source>
</evidence>
<dbReference type="Pfam" id="PF06695">
    <property type="entry name" value="Sm_multidrug_ex"/>
    <property type="match status" value="1"/>
</dbReference>
<protein>
    <submittedName>
        <fullName evidence="2">Small multidrug export protein</fullName>
    </submittedName>
</protein>
<keyword evidence="1" id="KW-0472">Membrane</keyword>
<keyword evidence="3" id="KW-1185">Reference proteome</keyword>
<feature type="transmembrane region" description="Helical" evidence="1">
    <location>
        <begin position="130"/>
        <end position="151"/>
    </location>
</feature>
<evidence type="ECO:0000313" key="2">
    <source>
        <dbReference type="EMBL" id="NBH60117.1"/>
    </source>
</evidence>
<accession>A0A845QHH0</accession>
<gene>
    <name evidence="2" type="ORF">D0435_00310</name>
</gene>
<dbReference type="Proteomes" id="UP000446866">
    <property type="component" value="Unassembled WGS sequence"/>
</dbReference>
<dbReference type="PANTHER" id="PTHR36007:SF2">
    <property type="entry name" value="TRANSPORT PROTEIN-RELATED"/>
    <property type="match status" value="1"/>
</dbReference>